<evidence type="ECO:0000313" key="2">
    <source>
        <dbReference type="Proteomes" id="UP000238390"/>
    </source>
</evidence>
<reference evidence="1 2" key="1">
    <citation type="submission" date="2018-02" db="EMBL/GenBank/DDBJ databases">
        <title>FDA/CDC Antimicrobial Resistant Isolate Bank Genome Sequencing.</title>
        <authorList>
            <person name="Benahmed F.H."/>
            <person name="Lutgring J.D."/>
            <person name="Yoo B."/>
            <person name="Machado M."/>
            <person name="Brown A."/>
            <person name="McAllister G."/>
            <person name="Perry A."/>
            <person name="Halpin A.L."/>
            <person name="Vavikolanu K."/>
            <person name="Ott S."/>
            <person name="Zhao X."/>
            <person name="Tallon L.J."/>
            <person name="Sadzewicz L."/>
            <person name="Aluvathingal J."/>
            <person name="Nadendla S."/>
            <person name="Voskania-kordi A."/>
            <person name="Simonyan V."/>
            <person name="Patel J."/>
            <person name="Shawar R.M."/>
        </authorList>
    </citation>
    <scope>NUCLEOTIDE SEQUENCE [LARGE SCALE GENOMIC DNA]</scope>
    <source>
        <strain evidence="1 2">AR_0356</strain>
    </source>
</reference>
<dbReference type="AlphaFoldDB" id="A0A2R3J075"/>
<name>A0A2R3J075_9PSED</name>
<organism evidence="1 2">
    <name type="scientific">Pseudomonas paraeruginosa</name>
    <dbReference type="NCBI Taxonomy" id="2994495"/>
    <lineage>
        <taxon>Bacteria</taxon>
        <taxon>Pseudomonadati</taxon>
        <taxon>Pseudomonadota</taxon>
        <taxon>Gammaproteobacteria</taxon>
        <taxon>Pseudomonadales</taxon>
        <taxon>Pseudomonadaceae</taxon>
        <taxon>Pseudomonas</taxon>
    </lineage>
</organism>
<sequence>MANRPTQPFVCKSCGTASHFFTPSHHAFPQFEAEMPSPA</sequence>
<accession>A0A2R3J075</accession>
<dbReference type="Proteomes" id="UP000238390">
    <property type="component" value="Chromosome"/>
</dbReference>
<dbReference type="EMBL" id="CP027169">
    <property type="protein sequence ID" value="AVK07277.1"/>
    <property type="molecule type" value="Genomic_DNA"/>
</dbReference>
<gene>
    <name evidence="1" type="ORF">CSB93_2755</name>
</gene>
<keyword evidence="2" id="KW-1185">Reference proteome</keyword>
<protein>
    <submittedName>
        <fullName evidence="1">Uncharacterized protein</fullName>
    </submittedName>
</protein>
<evidence type="ECO:0000313" key="1">
    <source>
        <dbReference type="EMBL" id="AVK07277.1"/>
    </source>
</evidence>
<proteinExistence type="predicted"/>